<dbReference type="InterPro" id="IPR012386">
    <property type="entry name" value="Cyclic-nucl_3Pdiesterase"/>
</dbReference>
<dbReference type="SUPFAM" id="SSF55144">
    <property type="entry name" value="LigT-like"/>
    <property type="match status" value="1"/>
</dbReference>
<organism evidence="1">
    <name type="scientific">Picea sitchensis</name>
    <name type="common">Sitka spruce</name>
    <name type="synonym">Pinus sitchensis</name>
    <dbReference type="NCBI Taxonomy" id="3332"/>
    <lineage>
        <taxon>Eukaryota</taxon>
        <taxon>Viridiplantae</taxon>
        <taxon>Streptophyta</taxon>
        <taxon>Embryophyta</taxon>
        <taxon>Tracheophyta</taxon>
        <taxon>Spermatophyta</taxon>
        <taxon>Pinopsida</taxon>
        <taxon>Pinidae</taxon>
        <taxon>Conifers I</taxon>
        <taxon>Pinales</taxon>
        <taxon>Pinaceae</taxon>
        <taxon>Picea</taxon>
    </lineage>
</organism>
<dbReference type="GO" id="GO:0009187">
    <property type="term" value="P:cyclic nucleotide metabolic process"/>
    <property type="evidence" value="ECO:0007669"/>
    <property type="project" value="TreeGrafter"/>
</dbReference>
<name>A9NZH4_PICSI</name>
<reference evidence="1" key="1">
    <citation type="journal article" date="2008" name="BMC Genomics">
        <title>A conifer genomics resource of 200,000 spruce (Picea spp.) ESTs and 6,464 high-quality, sequence-finished full-length cDNAs for Sitka spruce (Picea sitchensis).</title>
        <authorList>
            <person name="Ralph S.G."/>
            <person name="Chun H.J."/>
            <person name="Kolosova N."/>
            <person name="Cooper D."/>
            <person name="Oddy C."/>
            <person name="Ritland C.E."/>
            <person name="Kirkpatrick R."/>
            <person name="Moore R."/>
            <person name="Barber S."/>
            <person name="Holt R.A."/>
            <person name="Jones S.J."/>
            <person name="Marra M.A."/>
            <person name="Douglas C.J."/>
            <person name="Ritland K."/>
            <person name="Bohlmann J."/>
        </authorList>
    </citation>
    <scope>NUCLEOTIDE SEQUENCE</scope>
    <source>
        <tissue evidence="1">Green portion of the leader tissue</tissue>
    </source>
</reference>
<dbReference type="PANTHER" id="PTHR28141">
    <property type="entry name" value="2',3'-CYCLIC-NUCLEOTIDE 3'-PHOSPHODIESTERASE"/>
    <property type="match status" value="1"/>
</dbReference>
<evidence type="ECO:0000313" key="1">
    <source>
        <dbReference type="EMBL" id="ABK26035.1"/>
    </source>
</evidence>
<protein>
    <recommendedName>
        <fullName evidence="2">Cyclic phosphodiesterase</fullName>
    </recommendedName>
</protein>
<sequence>MTEEVGMYSVWAMPPPERREEFVKVMNELRSEFGGPSFEPHVTVVGVQKLTKAQACANLEAACRAVAPYTCGLNQVACGTFFYQCIYVLVHPTPEVMQANVLAKRCFGISENPIESYMPHMSLVYGDLSDDEKEKAKVQAQAKFHNLISNKEFQVSSLCLYSTDTEDKSLTSWQKVAECNLKSCSEK</sequence>
<accession>A9NZH4</accession>
<dbReference type="AlphaFoldDB" id="A9NZH4"/>
<evidence type="ECO:0008006" key="2">
    <source>
        <dbReference type="Google" id="ProtNLM"/>
    </source>
</evidence>
<proteinExistence type="evidence at transcript level"/>
<dbReference type="Gene3D" id="3.90.1140.10">
    <property type="entry name" value="Cyclic phosphodiesterase"/>
    <property type="match status" value="1"/>
</dbReference>
<dbReference type="OMA" id="AVYSVWA"/>
<dbReference type="FunFam" id="3.90.1140.10:FF:000007">
    <property type="entry name" value="Cyclic phosphodiesterase"/>
    <property type="match status" value="1"/>
</dbReference>
<dbReference type="EMBL" id="EF086779">
    <property type="protein sequence ID" value="ABK26035.1"/>
    <property type="molecule type" value="mRNA"/>
</dbReference>
<dbReference type="GO" id="GO:0004113">
    <property type="term" value="F:2',3'-cyclic-nucleotide 3'-phosphodiesterase activity"/>
    <property type="evidence" value="ECO:0007669"/>
    <property type="project" value="TreeGrafter"/>
</dbReference>
<dbReference type="InterPro" id="IPR009097">
    <property type="entry name" value="Cyclic_Pdiesterase"/>
</dbReference>
<dbReference type="PANTHER" id="PTHR28141:SF1">
    <property type="entry name" value="2',3'-CYCLIC-NUCLEOTIDE 3'-PHOSPHODIESTERASE"/>
    <property type="match status" value="1"/>
</dbReference>
<dbReference type="Pfam" id="PF07823">
    <property type="entry name" value="CPDase"/>
    <property type="match status" value="1"/>
</dbReference>